<evidence type="ECO:0000256" key="3">
    <source>
        <dbReference type="ARBA" id="ARBA00022729"/>
    </source>
</evidence>
<dbReference type="Gene3D" id="2.60.40.420">
    <property type="entry name" value="Cupredoxins - blue copper proteins"/>
    <property type="match status" value="3"/>
</dbReference>
<evidence type="ECO:0000256" key="6">
    <source>
        <dbReference type="ARBA" id="ARBA00023180"/>
    </source>
</evidence>
<evidence type="ECO:0000259" key="10">
    <source>
        <dbReference type="Pfam" id="PF07732"/>
    </source>
</evidence>
<accession>A0A1Y2MFQ5</accession>
<gene>
    <name evidence="11" type="ORF">B5807_00093</name>
</gene>
<dbReference type="GO" id="GO:0016491">
    <property type="term" value="F:oxidoreductase activity"/>
    <property type="evidence" value="ECO:0007669"/>
    <property type="project" value="UniProtKB-KW"/>
</dbReference>
<feature type="domain" description="Plastocyanin-like" evidence="10">
    <location>
        <begin position="26"/>
        <end position="140"/>
    </location>
</feature>
<dbReference type="EMBL" id="KZ107838">
    <property type="protein sequence ID" value="OSS54965.1"/>
    <property type="molecule type" value="Genomic_DNA"/>
</dbReference>
<keyword evidence="3 7" id="KW-0732">Signal</keyword>
<feature type="domain" description="Plastocyanin-like" evidence="9">
    <location>
        <begin position="478"/>
        <end position="598"/>
    </location>
</feature>
<dbReference type="InParanoid" id="A0A1Y2MFQ5"/>
<evidence type="ECO:0000256" key="4">
    <source>
        <dbReference type="ARBA" id="ARBA00023002"/>
    </source>
</evidence>
<keyword evidence="6" id="KW-0325">Glycoprotein</keyword>
<dbReference type="Pfam" id="PF00394">
    <property type="entry name" value="Cu-oxidase"/>
    <property type="match status" value="1"/>
</dbReference>
<keyword evidence="5" id="KW-0186">Copper</keyword>
<dbReference type="CDD" id="cd13898">
    <property type="entry name" value="CuRO_3_Abr2_like"/>
    <property type="match status" value="1"/>
</dbReference>
<dbReference type="PANTHER" id="PTHR11709">
    <property type="entry name" value="MULTI-COPPER OXIDASE"/>
    <property type="match status" value="1"/>
</dbReference>
<dbReference type="GO" id="GO:0005507">
    <property type="term" value="F:copper ion binding"/>
    <property type="evidence" value="ECO:0007669"/>
    <property type="project" value="InterPro"/>
</dbReference>
<dbReference type="OMA" id="TDMGCLP"/>
<proteinExistence type="inferred from homology"/>
<dbReference type="InterPro" id="IPR002355">
    <property type="entry name" value="Cu_oxidase_Cu_BS"/>
</dbReference>
<dbReference type="PROSITE" id="PS00079">
    <property type="entry name" value="MULTICOPPER_OXIDASE1"/>
    <property type="match status" value="1"/>
</dbReference>
<dbReference type="AlphaFoldDB" id="A0A1Y2MFQ5"/>
<sequence length="612" mass="66817">MLSFLILCLSLAAVAAAGQCHFKLELTYGKGSPDGYERDMIFINGQYPGPTLDIQQNDWVEIEVLNNMPFNSSIHYHGIHQTNTPWSDGVPGLTQRSIQPNGTFTYTWFADQAGSYFYHAHSRGQIDDGAYGPIVIRPKSGAAKPFAKIAPTEVALLEEAEAKVAPLLLSDWRHRTSEQTWADQLASGIESAICMDSLLVNGKGAVDCWSREEINQFTSPALVPALALAGNLKVSDKGCFPPALFPILLGNGSAINPSVLPPEVLEVCTPTQGSREIIEAPCDKKWLALDVISSAGIDTFAFSIDEHPLWVYAVDGHYIDPVLIDVLAVANGDRYSVFIELTNPGKKNDFGIRVASLALAQLIDTTALFTYSTRDQNDGSYNTSPRPYTNSTGLHLTSTPYTNRAGLPVSQNVTVLEHASTSPFPPQFPQPAPAPAQTFFLTTTNVQNSYTWGLNATPFDHHTLDNAAPILYSPPTLQTGDGNTTITTKNNTWIDLVFLVPNLSQPPHPIHKHGNRAFILGAGEGNFTWPDVASAAAERPELFNLVNPSLRDGFVTPPTATKPTWLAVRYKVENPGVWMLHCHIMSHLQGGMAAIVLDGVDEWPYVPEEYRN</sequence>
<reference evidence="11 12" key="1">
    <citation type="journal article" date="2017" name="Genome Announc.">
        <title>Genome sequence of the saprophytic ascomycete Epicoccum nigrum ICMP 19927 strain isolated from New Zealand.</title>
        <authorList>
            <person name="Fokin M."/>
            <person name="Fleetwood D."/>
            <person name="Weir B.S."/>
            <person name="Villas-Boas S.G."/>
        </authorList>
    </citation>
    <scope>NUCLEOTIDE SEQUENCE [LARGE SCALE GENOMIC DNA]</scope>
    <source>
        <strain evidence="11 12">ICMP 19927</strain>
    </source>
</reference>
<keyword evidence="2" id="KW-0479">Metal-binding</keyword>
<dbReference type="Pfam" id="PF07732">
    <property type="entry name" value="Cu-oxidase_3"/>
    <property type="match status" value="1"/>
</dbReference>
<evidence type="ECO:0008006" key="13">
    <source>
        <dbReference type="Google" id="ProtNLM"/>
    </source>
</evidence>
<dbReference type="FunFam" id="2.60.40.420:FF:000036">
    <property type="entry name" value="L-ascorbate oxidase"/>
    <property type="match status" value="1"/>
</dbReference>
<dbReference type="Pfam" id="PF07731">
    <property type="entry name" value="Cu-oxidase_2"/>
    <property type="match status" value="1"/>
</dbReference>
<dbReference type="InterPro" id="IPR011706">
    <property type="entry name" value="Cu-oxidase_C"/>
</dbReference>
<dbReference type="PANTHER" id="PTHR11709:SF488">
    <property type="entry name" value="LACCASE-RELATED"/>
    <property type="match status" value="1"/>
</dbReference>
<evidence type="ECO:0000259" key="9">
    <source>
        <dbReference type="Pfam" id="PF07731"/>
    </source>
</evidence>
<feature type="signal peptide" evidence="7">
    <location>
        <begin position="1"/>
        <end position="17"/>
    </location>
</feature>
<evidence type="ECO:0000256" key="5">
    <source>
        <dbReference type="ARBA" id="ARBA00023008"/>
    </source>
</evidence>
<comment type="similarity">
    <text evidence="1">Belongs to the multicopper oxidase family.</text>
</comment>
<organism evidence="11 12">
    <name type="scientific">Epicoccum nigrum</name>
    <name type="common">Soil fungus</name>
    <name type="synonym">Epicoccum purpurascens</name>
    <dbReference type="NCBI Taxonomy" id="105696"/>
    <lineage>
        <taxon>Eukaryota</taxon>
        <taxon>Fungi</taxon>
        <taxon>Dikarya</taxon>
        <taxon>Ascomycota</taxon>
        <taxon>Pezizomycotina</taxon>
        <taxon>Dothideomycetes</taxon>
        <taxon>Pleosporomycetidae</taxon>
        <taxon>Pleosporales</taxon>
        <taxon>Pleosporineae</taxon>
        <taxon>Didymellaceae</taxon>
        <taxon>Epicoccum</taxon>
    </lineage>
</organism>
<keyword evidence="4" id="KW-0560">Oxidoreductase</keyword>
<dbReference type="InterPro" id="IPR001117">
    <property type="entry name" value="Cu-oxidase_2nd"/>
</dbReference>
<dbReference type="Proteomes" id="UP000193240">
    <property type="component" value="Unassembled WGS sequence"/>
</dbReference>
<feature type="chain" id="PRO_5012305304" description="Multicopper oxidase" evidence="7">
    <location>
        <begin position="18"/>
        <end position="612"/>
    </location>
</feature>
<evidence type="ECO:0000313" key="11">
    <source>
        <dbReference type="EMBL" id="OSS54965.1"/>
    </source>
</evidence>
<name>A0A1Y2MFQ5_EPING</name>
<dbReference type="CDD" id="cd13850">
    <property type="entry name" value="CuRO_1_Abr2_like"/>
    <property type="match status" value="1"/>
</dbReference>
<evidence type="ECO:0000313" key="12">
    <source>
        <dbReference type="Proteomes" id="UP000193240"/>
    </source>
</evidence>
<feature type="domain" description="Plastocyanin-like" evidence="8">
    <location>
        <begin position="166"/>
        <end position="370"/>
    </location>
</feature>
<dbReference type="PROSITE" id="PS00080">
    <property type="entry name" value="MULTICOPPER_OXIDASE2"/>
    <property type="match status" value="1"/>
</dbReference>
<keyword evidence="12" id="KW-1185">Reference proteome</keyword>
<evidence type="ECO:0000256" key="1">
    <source>
        <dbReference type="ARBA" id="ARBA00010609"/>
    </source>
</evidence>
<dbReference type="CDD" id="cd13876">
    <property type="entry name" value="CuRO_2_Abr2_like"/>
    <property type="match status" value="1"/>
</dbReference>
<dbReference type="InterPro" id="IPR033138">
    <property type="entry name" value="Cu_oxidase_CS"/>
</dbReference>
<evidence type="ECO:0000256" key="7">
    <source>
        <dbReference type="SAM" id="SignalP"/>
    </source>
</evidence>
<protein>
    <recommendedName>
        <fullName evidence="13">Multicopper oxidase</fullName>
    </recommendedName>
</protein>
<dbReference type="InterPro" id="IPR008972">
    <property type="entry name" value="Cupredoxin"/>
</dbReference>
<dbReference type="SUPFAM" id="SSF49503">
    <property type="entry name" value="Cupredoxins"/>
    <property type="match status" value="3"/>
</dbReference>
<evidence type="ECO:0000256" key="2">
    <source>
        <dbReference type="ARBA" id="ARBA00022723"/>
    </source>
</evidence>
<dbReference type="InterPro" id="IPR045087">
    <property type="entry name" value="Cu-oxidase_fam"/>
</dbReference>
<evidence type="ECO:0000259" key="8">
    <source>
        <dbReference type="Pfam" id="PF00394"/>
    </source>
</evidence>
<dbReference type="STRING" id="105696.A0A1Y2MFQ5"/>
<dbReference type="InterPro" id="IPR011707">
    <property type="entry name" value="Cu-oxidase-like_N"/>
</dbReference>